<reference evidence="3" key="2">
    <citation type="journal article" date="2018" name="Plant J.">
        <title>The Sorghum bicolor reference genome: improved assembly, gene annotations, a transcriptome atlas, and signatures of genome organization.</title>
        <authorList>
            <person name="McCormick R.F."/>
            <person name="Truong S.K."/>
            <person name="Sreedasyam A."/>
            <person name="Jenkins J."/>
            <person name="Shu S."/>
            <person name="Sims D."/>
            <person name="Kennedy M."/>
            <person name="Amirebrahimi M."/>
            <person name="Weers B.D."/>
            <person name="McKinley B."/>
            <person name="Mattison A."/>
            <person name="Morishige D.T."/>
            <person name="Grimwood J."/>
            <person name="Schmutz J."/>
            <person name="Mullet J.E."/>
        </authorList>
    </citation>
    <scope>NUCLEOTIDE SEQUENCE [LARGE SCALE GENOMIC DNA]</scope>
    <source>
        <strain evidence="3">cv. BTx623</strain>
    </source>
</reference>
<feature type="region of interest" description="Disordered" evidence="1">
    <location>
        <begin position="291"/>
        <end position="351"/>
    </location>
</feature>
<sequence length="695" mass="74793">MEKREKQLKPVVGRQQLARRHAIGSGSTSSTSSPPPTAAAGCNGKERKGGDQKAALKKKKLKAKTFKWRSSNGDMNNKVEAGGSDQVCDDAVLCSLSTASFGGLVSWKRVRTLGKVTEQCDAVDPPVPRKLRSAINKRAGRFASTSPRHVKKRRHLSAISAQISFVDQETRSNGSSLFTEQEEAIADVLLSLSQVPSHSERTANKAIADSSNTNVASTSYSKEATKEGDQTVILPSAANELANQSACIDKVMEQTDLVTNVNPVAGTTDQSSNKSPPLSATEQIQDLSMGTAVNLPSPSKHTSNNSMQKQQNVQFDDSKCHPAQNPETPLWLVNPDKSEGVPHEREKAKNNSAQEIAPLVQTPLPSPAGYLIKPSSSKLAARGNTISESTNFTTPGNQNKQPLVKNVGAPKAWKRSITHVYVSHVIQMHVNKEKAAASSSQIQAKLEERPLARSSRPPSGGFTTSHKAAAAAVRDEKFYKVHFDVRVPAHQQPSAGGICDVGAGRQKIVSGGSWQNLPATAASALPATAQAQDVQYLQHHQMAPRPPPRDATPYPFPHLPAYSRGTLGHAAALQQMPVPQQYVCSPGYGPRAGLATAATSSAMMMKQLQQLMPMQQQQQMWQYHVSQYQQPRPEATPSPVSSAAAAAAWHGISSSLRPMGMLAPPPMPPSPRPPQMELFCAPYQGGRQPQQLRLM</sequence>
<dbReference type="PANTHER" id="PTHR34792:SF1">
    <property type="entry name" value="OS02G0121500 PROTEIN"/>
    <property type="match status" value="1"/>
</dbReference>
<dbReference type="EMBL" id="CM000763">
    <property type="protein sequence ID" value="KXG29321.1"/>
    <property type="molecule type" value="Genomic_DNA"/>
</dbReference>
<evidence type="ECO:0000313" key="2">
    <source>
        <dbReference type="EMBL" id="KXG29321.1"/>
    </source>
</evidence>
<feature type="compositionally biased region" description="Basic and acidic residues" evidence="1">
    <location>
        <begin position="336"/>
        <end position="349"/>
    </location>
</feature>
<dbReference type="OMA" id="QQMWQFQ"/>
<feature type="region of interest" description="Disordered" evidence="1">
    <location>
        <begin position="1"/>
        <end position="71"/>
    </location>
</feature>
<proteinExistence type="predicted"/>
<dbReference type="InParanoid" id="A0A194YMA6"/>
<organism evidence="2 3">
    <name type="scientific">Sorghum bicolor</name>
    <name type="common">Sorghum</name>
    <name type="synonym">Sorghum vulgare</name>
    <dbReference type="NCBI Taxonomy" id="4558"/>
    <lineage>
        <taxon>Eukaryota</taxon>
        <taxon>Viridiplantae</taxon>
        <taxon>Streptophyta</taxon>
        <taxon>Embryophyta</taxon>
        <taxon>Tracheophyta</taxon>
        <taxon>Spermatophyta</taxon>
        <taxon>Magnoliopsida</taxon>
        <taxon>Liliopsida</taxon>
        <taxon>Poales</taxon>
        <taxon>Poaceae</taxon>
        <taxon>PACMAD clade</taxon>
        <taxon>Panicoideae</taxon>
        <taxon>Andropogonodae</taxon>
        <taxon>Andropogoneae</taxon>
        <taxon>Sorghinae</taxon>
        <taxon>Sorghum</taxon>
    </lineage>
</organism>
<feature type="region of interest" description="Disordered" evidence="1">
    <location>
        <begin position="436"/>
        <end position="464"/>
    </location>
</feature>
<dbReference type="AlphaFoldDB" id="A0A194YMA6"/>
<accession>A0A194YMA6</accession>
<evidence type="ECO:0000256" key="1">
    <source>
        <dbReference type="SAM" id="MobiDB-lite"/>
    </source>
</evidence>
<dbReference type="InterPro" id="IPR040305">
    <property type="entry name" value="At1g75730-like"/>
</dbReference>
<dbReference type="FunCoup" id="A0A194YMA6">
    <property type="interactions" value="1"/>
</dbReference>
<dbReference type="PANTHER" id="PTHR34792">
    <property type="entry name" value="OS02G0121500 PROTEIN"/>
    <property type="match status" value="1"/>
</dbReference>
<dbReference type="ExpressionAtlas" id="A0A194YMA6">
    <property type="expression patterns" value="baseline and differential"/>
</dbReference>
<dbReference type="Proteomes" id="UP000000768">
    <property type="component" value="Chromosome 4"/>
</dbReference>
<dbReference type="OrthoDB" id="778649at2759"/>
<protein>
    <submittedName>
        <fullName evidence="2">Uncharacterized protein</fullName>
    </submittedName>
</protein>
<feature type="compositionally biased region" description="Basic residues" evidence="1">
    <location>
        <begin position="55"/>
        <end position="67"/>
    </location>
</feature>
<name>A0A194YMA6_SORBI</name>
<reference evidence="2 3" key="1">
    <citation type="journal article" date="2009" name="Nature">
        <title>The Sorghum bicolor genome and the diversification of grasses.</title>
        <authorList>
            <person name="Paterson A.H."/>
            <person name="Bowers J.E."/>
            <person name="Bruggmann R."/>
            <person name="Dubchak I."/>
            <person name="Grimwood J."/>
            <person name="Gundlach H."/>
            <person name="Haberer G."/>
            <person name="Hellsten U."/>
            <person name="Mitros T."/>
            <person name="Poliakov A."/>
            <person name="Schmutz J."/>
            <person name="Spannagl M."/>
            <person name="Tang H."/>
            <person name="Wang X."/>
            <person name="Wicker T."/>
            <person name="Bharti A.K."/>
            <person name="Chapman J."/>
            <person name="Feltus F.A."/>
            <person name="Gowik U."/>
            <person name="Grigoriev I.V."/>
            <person name="Lyons E."/>
            <person name="Maher C.A."/>
            <person name="Martis M."/>
            <person name="Narechania A."/>
            <person name="Otillar R.P."/>
            <person name="Penning B.W."/>
            <person name="Salamov A.A."/>
            <person name="Wang Y."/>
            <person name="Zhang L."/>
            <person name="Carpita N.C."/>
            <person name="Freeling M."/>
            <person name="Gingle A.R."/>
            <person name="Hash C.T."/>
            <person name="Keller B."/>
            <person name="Klein P."/>
            <person name="Kresovich S."/>
            <person name="McCann M.C."/>
            <person name="Ming R."/>
            <person name="Peterson D.G."/>
            <person name="Mehboob-ur-Rahman"/>
            <person name="Ware D."/>
            <person name="Westhoff P."/>
            <person name="Mayer K.F."/>
            <person name="Messing J."/>
            <person name="Rokhsar D.S."/>
        </authorList>
    </citation>
    <scope>NUCLEOTIDE SEQUENCE [LARGE SCALE GENOMIC DNA]</scope>
    <source>
        <strain evidence="3">cv. BTx623</strain>
    </source>
</reference>
<evidence type="ECO:0000313" key="3">
    <source>
        <dbReference type="Proteomes" id="UP000000768"/>
    </source>
</evidence>
<keyword evidence="3" id="KW-1185">Reference proteome</keyword>
<gene>
    <name evidence="2" type="ORF">SORBI_3004G018700</name>
</gene>
<feature type="compositionally biased region" description="Polar residues" evidence="1">
    <location>
        <begin position="209"/>
        <end position="222"/>
    </location>
</feature>
<feature type="compositionally biased region" description="Polar residues" evidence="1">
    <location>
        <begin position="294"/>
        <end position="315"/>
    </location>
</feature>
<feature type="region of interest" description="Disordered" evidence="1">
    <location>
        <begin position="201"/>
        <end position="227"/>
    </location>
</feature>
<dbReference type="Gramene" id="KXG29321">
    <property type="protein sequence ID" value="KXG29321"/>
    <property type="gene ID" value="SORBI_3004G018700"/>
</dbReference>
<feature type="region of interest" description="Disordered" evidence="1">
    <location>
        <begin position="262"/>
        <end position="281"/>
    </location>
</feature>